<reference evidence="10 13" key="2">
    <citation type="journal article" date="2020" name="Appl. Microbiol. Biotechnol.">
        <title>Targeted gene deletion in Brettanomyces bruxellensis with an expression-free CRISPR-Cas9 system.</title>
        <authorList>
            <person name="Varela C."/>
            <person name="Bartel C."/>
            <person name="Onetto C."/>
            <person name="Borneman A."/>
        </authorList>
    </citation>
    <scope>NUCLEOTIDE SEQUENCE [LARGE SCALE GENOMIC DNA]</scope>
    <source>
        <strain evidence="10 13">AWRI1613</strain>
    </source>
</reference>
<dbReference type="GO" id="GO:1902975">
    <property type="term" value="P:mitotic DNA replication initiation"/>
    <property type="evidence" value="ECO:0007669"/>
    <property type="project" value="TreeGrafter"/>
</dbReference>
<evidence type="ECO:0000256" key="6">
    <source>
        <dbReference type="ARBA" id="ARBA00023242"/>
    </source>
</evidence>
<evidence type="ECO:0000313" key="10">
    <source>
        <dbReference type="EMBL" id="KAF6015871.1"/>
    </source>
</evidence>
<organism evidence="11 12">
    <name type="scientific">Dekkera bruxellensis</name>
    <name type="common">Brettanomyces custersii</name>
    <dbReference type="NCBI Taxonomy" id="5007"/>
    <lineage>
        <taxon>Eukaryota</taxon>
        <taxon>Fungi</taxon>
        <taxon>Dikarya</taxon>
        <taxon>Ascomycota</taxon>
        <taxon>Saccharomycotina</taxon>
        <taxon>Pichiomycetes</taxon>
        <taxon>Pichiales</taxon>
        <taxon>Pichiaceae</taxon>
        <taxon>Brettanomyces</taxon>
    </lineage>
</organism>
<evidence type="ECO:0000256" key="3">
    <source>
        <dbReference type="ARBA" id="ARBA00011352"/>
    </source>
</evidence>
<feature type="domain" description="DNA replication complex GINS protein PSF3 N-terminal" evidence="9">
    <location>
        <begin position="4"/>
        <end position="56"/>
    </location>
</feature>
<comment type="similarity">
    <text evidence="2 7">Belongs to the GINS3/PSF3 family.</text>
</comment>
<dbReference type="Proteomes" id="UP000568158">
    <property type="component" value="Unassembled WGS sequence"/>
</dbReference>
<dbReference type="InterPro" id="IPR038437">
    <property type="entry name" value="GINS_Psf3_sf"/>
</dbReference>
<dbReference type="SUPFAM" id="SSF160059">
    <property type="entry name" value="PriA/YqbF domain"/>
    <property type="match status" value="1"/>
</dbReference>
<dbReference type="CDD" id="cd11713">
    <property type="entry name" value="GINS_A_psf3"/>
    <property type="match status" value="1"/>
</dbReference>
<gene>
    <name evidence="11" type="primary">PSF3</name>
    <name evidence="11" type="ORF">DEBR0S1_29580G</name>
    <name evidence="10" type="ORF">HII12_000434</name>
</gene>
<dbReference type="Proteomes" id="UP000478008">
    <property type="component" value="Unassembled WGS sequence"/>
</dbReference>
<dbReference type="Pfam" id="PF22466">
    <property type="entry name" value="PSF3_N"/>
    <property type="match status" value="1"/>
</dbReference>
<evidence type="ECO:0000313" key="11">
    <source>
        <dbReference type="EMBL" id="VUG16940.1"/>
    </source>
</evidence>
<evidence type="ECO:0000256" key="4">
    <source>
        <dbReference type="ARBA" id="ARBA00015140"/>
    </source>
</evidence>
<keyword evidence="6 7" id="KW-0539">Nucleus</keyword>
<dbReference type="OMA" id="AAYKEIY"/>
<dbReference type="InterPro" id="IPR021151">
    <property type="entry name" value="GINS_A"/>
</dbReference>
<sequence length="188" mass="21888">MSYYDIDDILADSQKLPCKFNFSIPGLGYLNGRPGEPIKEDNKVELPLWLAEILAICAAQGDDTANSEVENKQPQAFIRLIEPEFFSKQFLNFIKSDPLRINLSPYNFYYKIVSKWSYMFNDTELTDLISKMFVSRASEINALSYKSNDQFNGDNQEFLNSLENSERDLFKISHTSYKDIKNWFIEKQ</sequence>
<evidence type="ECO:0000313" key="13">
    <source>
        <dbReference type="Proteomes" id="UP000568158"/>
    </source>
</evidence>
<dbReference type="InterPro" id="IPR036224">
    <property type="entry name" value="GINS_bundle-like_dom_sf"/>
</dbReference>
<proteinExistence type="inferred from homology"/>
<evidence type="ECO:0000259" key="9">
    <source>
        <dbReference type="Pfam" id="PF22466"/>
    </source>
</evidence>
<keyword evidence="12" id="KW-1185">Reference proteome</keyword>
<dbReference type="PANTHER" id="PTHR22768">
    <property type="entry name" value="DNA REPLICATION COMPLEX GINS PROTEIN PSF3"/>
    <property type="match status" value="1"/>
</dbReference>
<dbReference type="STRING" id="5007.A0A3F2Y246"/>
<dbReference type="InterPro" id="IPR055221">
    <property type="entry name" value="PSF3_N"/>
</dbReference>
<dbReference type="GO" id="GO:0000811">
    <property type="term" value="C:GINS complex"/>
    <property type="evidence" value="ECO:0007669"/>
    <property type="project" value="UniProtKB-UniRule"/>
</dbReference>
<comment type="subcellular location">
    <subcellularLocation>
        <location evidence="1 7">Nucleus</location>
    </subcellularLocation>
</comment>
<dbReference type="Gene3D" id="1.20.58.2050">
    <property type="match status" value="1"/>
</dbReference>
<keyword evidence="5 7" id="KW-0235">DNA replication</keyword>
<comment type="function">
    <text evidence="7">The GINS complex plays an essential role in the initiation of DNA replication.</text>
</comment>
<protein>
    <recommendedName>
        <fullName evidence="4 7">DNA replication complex GINS protein PSF3</fullName>
    </recommendedName>
</protein>
<evidence type="ECO:0000256" key="7">
    <source>
        <dbReference type="RuleBase" id="RU367161"/>
    </source>
</evidence>
<dbReference type="SUPFAM" id="SSF158573">
    <property type="entry name" value="GINS helical bundle-like"/>
    <property type="match status" value="1"/>
</dbReference>
<evidence type="ECO:0000256" key="1">
    <source>
        <dbReference type="ARBA" id="ARBA00004123"/>
    </source>
</evidence>
<comment type="subunit">
    <text evidence="3">Component of the GINS complex which is a heterotetramer of SLD5, PSF1, PSF2 and PSF3.</text>
</comment>
<reference evidence="11 12" key="1">
    <citation type="submission" date="2019-07" db="EMBL/GenBank/DDBJ databases">
        <authorList>
            <person name="Friedrich A."/>
            <person name="Schacherer J."/>
        </authorList>
    </citation>
    <scope>NUCLEOTIDE SEQUENCE [LARGE SCALE GENOMIC DNA]</scope>
</reference>
<dbReference type="Pfam" id="PF05916">
    <property type="entry name" value="Sld5"/>
    <property type="match status" value="1"/>
</dbReference>
<evidence type="ECO:0000256" key="2">
    <source>
        <dbReference type="ARBA" id="ARBA00006343"/>
    </source>
</evidence>
<dbReference type="AlphaFoldDB" id="A0A3F2Y246"/>
<dbReference type="EMBL" id="CABFWN010000001">
    <property type="protein sequence ID" value="VUG16940.1"/>
    <property type="molecule type" value="Genomic_DNA"/>
</dbReference>
<name>A0A3F2Y246_DEKBR</name>
<feature type="domain" description="GINS subunit" evidence="8">
    <location>
        <begin position="86"/>
        <end position="184"/>
    </location>
</feature>
<dbReference type="CDD" id="cd21693">
    <property type="entry name" value="GINS_B_Psf3"/>
    <property type="match status" value="1"/>
</dbReference>
<dbReference type="PANTHER" id="PTHR22768:SF0">
    <property type="entry name" value="DNA REPLICATION COMPLEX GINS PROTEIN PSF3"/>
    <property type="match status" value="1"/>
</dbReference>
<dbReference type="EMBL" id="JABCYN010000005">
    <property type="protein sequence ID" value="KAF6015871.1"/>
    <property type="molecule type" value="Genomic_DNA"/>
</dbReference>
<evidence type="ECO:0000256" key="5">
    <source>
        <dbReference type="ARBA" id="ARBA00022705"/>
    </source>
</evidence>
<accession>A0A3F2Y246</accession>
<dbReference type="InterPro" id="IPR010492">
    <property type="entry name" value="GINS_Psf3"/>
</dbReference>
<evidence type="ECO:0000313" key="12">
    <source>
        <dbReference type="Proteomes" id="UP000478008"/>
    </source>
</evidence>
<evidence type="ECO:0000259" key="8">
    <source>
        <dbReference type="Pfam" id="PF05916"/>
    </source>
</evidence>